<dbReference type="InterPro" id="IPR000531">
    <property type="entry name" value="Beta-barrel_TonB"/>
</dbReference>
<feature type="domain" description="TonB-dependent receptor plug" evidence="14">
    <location>
        <begin position="40"/>
        <end position="148"/>
    </location>
</feature>
<feature type="domain" description="TonB-dependent receptor-like beta-barrel" evidence="13">
    <location>
        <begin position="320"/>
        <end position="670"/>
    </location>
</feature>
<comment type="subcellular location">
    <subcellularLocation>
        <location evidence="1 11">Cell outer membrane</location>
        <topology evidence="1 11">Multi-pass membrane protein</topology>
    </subcellularLocation>
</comment>
<keyword evidence="16" id="KW-1185">Reference proteome</keyword>
<dbReference type="InterPro" id="IPR037066">
    <property type="entry name" value="Plug_dom_sf"/>
</dbReference>
<evidence type="ECO:0000256" key="3">
    <source>
        <dbReference type="ARBA" id="ARBA00022448"/>
    </source>
</evidence>
<evidence type="ECO:0000313" key="16">
    <source>
        <dbReference type="Proteomes" id="UP000254266"/>
    </source>
</evidence>
<dbReference type="GO" id="GO:0044718">
    <property type="term" value="P:siderophore transmembrane transport"/>
    <property type="evidence" value="ECO:0007669"/>
    <property type="project" value="TreeGrafter"/>
</dbReference>
<evidence type="ECO:0000256" key="6">
    <source>
        <dbReference type="ARBA" id="ARBA00022729"/>
    </source>
</evidence>
<evidence type="ECO:0000259" key="14">
    <source>
        <dbReference type="Pfam" id="PF07715"/>
    </source>
</evidence>
<dbReference type="PANTHER" id="PTHR30069">
    <property type="entry name" value="TONB-DEPENDENT OUTER MEMBRANE RECEPTOR"/>
    <property type="match status" value="1"/>
</dbReference>
<accession>A0A370DP49</accession>
<proteinExistence type="inferred from homology"/>
<comment type="similarity">
    <text evidence="2">Belongs to the TonB-dependent receptor family. Hemoglobin/haptoglobin binding protein subfamily.</text>
</comment>
<evidence type="ECO:0000256" key="5">
    <source>
        <dbReference type="ARBA" id="ARBA00022692"/>
    </source>
</evidence>
<evidence type="ECO:0000256" key="9">
    <source>
        <dbReference type="ARBA" id="ARBA00023170"/>
    </source>
</evidence>
<dbReference type="SUPFAM" id="SSF56935">
    <property type="entry name" value="Porins"/>
    <property type="match status" value="1"/>
</dbReference>
<evidence type="ECO:0000256" key="4">
    <source>
        <dbReference type="ARBA" id="ARBA00022452"/>
    </source>
</evidence>
<keyword evidence="5 11" id="KW-0812">Transmembrane</keyword>
<dbReference type="InterPro" id="IPR039426">
    <property type="entry name" value="TonB-dep_rcpt-like"/>
</dbReference>
<protein>
    <recommendedName>
        <fullName evidence="17">TonB-dependent receptor</fullName>
    </recommendedName>
</protein>
<comment type="caution">
    <text evidence="15">The sequence shown here is derived from an EMBL/GenBank/DDBJ whole genome shotgun (WGS) entry which is preliminary data.</text>
</comment>
<keyword evidence="10 11" id="KW-0998">Cell outer membrane</keyword>
<keyword evidence="7 12" id="KW-0798">TonB box</keyword>
<dbReference type="InterPro" id="IPR036942">
    <property type="entry name" value="Beta-barrel_TonB_sf"/>
</dbReference>
<evidence type="ECO:0000256" key="1">
    <source>
        <dbReference type="ARBA" id="ARBA00004571"/>
    </source>
</evidence>
<keyword evidence="4 11" id="KW-1134">Transmembrane beta strand</keyword>
<keyword evidence="8 11" id="KW-0472">Membrane</keyword>
<dbReference type="GO" id="GO:0015344">
    <property type="term" value="F:siderophore uptake transmembrane transporter activity"/>
    <property type="evidence" value="ECO:0007669"/>
    <property type="project" value="TreeGrafter"/>
</dbReference>
<dbReference type="Gene3D" id="2.40.170.20">
    <property type="entry name" value="TonB-dependent receptor, beta-barrel domain"/>
    <property type="match status" value="1"/>
</dbReference>
<evidence type="ECO:0000313" key="15">
    <source>
        <dbReference type="EMBL" id="RDH86077.1"/>
    </source>
</evidence>
<dbReference type="AlphaFoldDB" id="A0A370DP49"/>
<organism evidence="15 16">
    <name type="scientific">endosymbiont of Galathealinum brachiosum</name>
    <dbReference type="NCBI Taxonomy" id="2200906"/>
    <lineage>
        <taxon>Bacteria</taxon>
        <taxon>Pseudomonadati</taxon>
        <taxon>Pseudomonadota</taxon>
        <taxon>Gammaproteobacteria</taxon>
        <taxon>sulfur-oxidizing symbionts</taxon>
    </lineage>
</organism>
<evidence type="ECO:0000256" key="12">
    <source>
        <dbReference type="RuleBase" id="RU003357"/>
    </source>
</evidence>
<keyword evidence="6" id="KW-0732">Signal</keyword>
<dbReference type="EMBL" id="QFXC01000002">
    <property type="protein sequence ID" value="RDH86077.1"/>
    <property type="molecule type" value="Genomic_DNA"/>
</dbReference>
<dbReference type="Gene3D" id="2.170.130.10">
    <property type="entry name" value="TonB-dependent receptor, plug domain"/>
    <property type="match status" value="1"/>
</dbReference>
<evidence type="ECO:0000256" key="7">
    <source>
        <dbReference type="ARBA" id="ARBA00023077"/>
    </source>
</evidence>
<dbReference type="GO" id="GO:0009279">
    <property type="term" value="C:cell outer membrane"/>
    <property type="evidence" value="ECO:0007669"/>
    <property type="project" value="UniProtKB-SubCell"/>
</dbReference>
<dbReference type="PANTHER" id="PTHR30069:SF29">
    <property type="entry name" value="HEMOGLOBIN AND HEMOGLOBIN-HAPTOGLOBIN-BINDING PROTEIN 1-RELATED"/>
    <property type="match status" value="1"/>
</dbReference>
<evidence type="ECO:0000256" key="8">
    <source>
        <dbReference type="ARBA" id="ARBA00023136"/>
    </source>
</evidence>
<name>A0A370DP49_9GAMM</name>
<evidence type="ECO:0008006" key="17">
    <source>
        <dbReference type="Google" id="ProtNLM"/>
    </source>
</evidence>
<dbReference type="InterPro" id="IPR012910">
    <property type="entry name" value="Plug_dom"/>
</dbReference>
<evidence type="ECO:0000259" key="13">
    <source>
        <dbReference type="Pfam" id="PF00593"/>
    </source>
</evidence>
<keyword evidence="9" id="KW-0675">Receptor</keyword>
<sequence>MSLLVVSSLQADEFDEYLSMSLDDLLNVEVTTTSKYVENLKDSPANMYVISREQILKRGYRNIGDILKSLPGVDIQNYSLLNSPTTVTMRGHAGNNKFLLLQDGVRLSSAGGEAINMSFNFPVYYAKQVEILMGPSSVSYGADAFMGVINIITMEEELVETQISTGEDGYKQGYFHFSKKMDNGVHLSLGGQGYQSNEFEFAEDFPEYYPAGDVSPTGNPFDFSQTKENSFFAKIKIKNHWDFGFNFSQMEASNYYAPRSDVDAFDTSSIGETTIANLYGSFQADITDKLHSTSLLTLMSFELGNGTNFNNLFTDFVPLYKYELTERISFNQDFIYNLNEDHKISFGAVYDDINTIPVGADLPTPYNTSLSVNQQNFNYPGTTLPLVLFENNHENVGVYLQDNWIINDQWRLVTGIRYDNDSFHGSSTNPRVSAIYKPNDKNLVKLLYGQAYLAPSSENAFINFGDFSGFNSTTGLWESFFFQAPNPELQPEELQTLEFTYEHWFEHNTHIKFAPYYTRIDSVVRLSADPVPQQFIPGAEIGFTNSNKNSGELDIYGADLSLENISSFNSLHIESWLNISFVNGRLEENSVKTNLPLISEYKIKGGASFIYRNKYTLTPQIYWVDDSNNNQADPAEPTKRLQTDSYFVTDLHAEVVLTKNLNIVSDIYNLFDKKHSHATHFTTFTTLPEAPQPGRLITVGLYYKF</sequence>
<evidence type="ECO:0000256" key="11">
    <source>
        <dbReference type="PROSITE-ProRule" id="PRU01360"/>
    </source>
</evidence>
<evidence type="ECO:0000256" key="10">
    <source>
        <dbReference type="ARBA" id="ARBA00023237"/>
    </source>
</evidence>
<dbReference type="Pfam" id="PF07715">
    <property type="entry name" value="Plug"/>
    <property type="match status" value="1"/>
</dbReference>
<dbReference type="Proteomes" id="UP000254266">
    <property type="component" value="Unassembled WGS sequence"/>
</dbReference>
<dbReference type="Pfam" id="PF00593">
    <property type="entry name" value="TonB_dep_Rec_b-barrel"/>
    <property type="match status" value="1"/>
</dbReference>
<reference evidence="15 16" key="1">
    <citation type="journal article" date="2018" name="ISME J.">
        <title>Endosymbiont genomes yield clues of tubeworm success.</title>
        <authorList>
            <person name="Li Y."/>
            <person name="Liles M.R."/>
            <person name="Halanych K.M."/>
        </authorList>
    </citation>
    <scope>NUCLEOTIDE SEQUENCE [LARGE SCALE GENOMIC DNA]</scope>
    <source>
        <strain evidence="15">A1464</strain>
    </source>
</reference>
<dbReference type="PROSITE" id="PS52016">
    <property type="entry name" value="TONB_DEPENDENT_REC_3"/>
    <property type="match status" value="1"/>
</dbReference>
<keyword evidence="3 11" id="KW-0813">Transport</keyword>
<gene>
    <name evidence="15" type="ORF">DIZ80_01000</name>
</gene>
<evidence type="ECO:0000256" key="2">
    <source>
        <dbReference type="ARBA" id="ARBA00008143"/>
    </source>
</evidence>